<keyword evidence="4 7" id="KW-0238">DNA-binding</keyword>
<evidence type="ECO:0000256" key="5">
    <source>
        <dbReference type="ARBA" id="ARBA00023155"/>
    </source>
</evidence>
<dbReference type="AlphaFoldDB" id="A0AB40ABT6"/>
<dbReference type="InterPro" id="IPR003654">
    <property type="entry name" value="OAR_dom"/>
</dbReference>
<feature type="compositionally biased region" description="Polar residues" evidence="9">
    <location>
        <begin position="179"/>
        <end position="195"/>
    </location>
</feature>
<dbReference type="PROSITE" id="PS00027">
    <property type="entry name" value="HOMEOBOX_1"/>
    <property type="match status" value="1"/>
</dbReference>
<evidence type="ECO:0000256" key="7">
    <source>
        <dbReference type="PROSITE-ProRule" id="PRU00108"/>
    </source>
</evidence>
<dbReference type="SMART" id="SM00389">
    <property type="entry name" value="HOX"/>
    <property type="match status" value="1"/>
</dbReference>
<comment type="subcellular location">
    <subcellularLocation>
        <location evidence="1 7 8">Nucleus</location>
    </subcellularLocation>
</comment>
<accession>A0AB40ABT6</accession>
<sequence>MDRSSAVGGCGGGGGLGVGVVTSSATALGPGGLTNGGGGVVSGALNGLEAMSAESTGLCLQDLVSAGTANGAGSAGSAESATTTSTALSSGSTGSSTVNGGGSSTSGTEHLHSHHSLHDSSSSVSISPAISSLMPISSLSHLHHSAGQDLVGGYSQHPHHAVVPPHTPKHEPLEKLRSNRSVNETTIKTENISSSGHDEPMTTSGEEPKNDKKNKRQRRQRTHFTSQQLQELEHTFSRNRYPDMSTREEIAMWTNLTEARVRVWFKNRRAKWRKRERNAMNAAVAAADFKSGFGTQFMQPFADDSLYSSYPYNNWTKVPSPLGTKPFPWPVNPLGSMVAGNHHQNSVNCFNTGASGVAVSMNNASMLPGSMGSSLSNSSNVGAVGAPCPYTTPANPYMYRSAAEPCMSSSMSSSIATLRLKAKQHASAGFGSPYSAPSPVSRSNSAGLSACQYTGVGVTDVV</sequence>
<dbReference type="InterPro" id="IPR001356">
    <property type="entry name" value="HD"/>
</dbReference>
<evidence type="ECO:0000259" key="10">
    <source>
        <dbReference type="PROSITE" id="PS50071"/>
    </source>
</evidence>
<evidence type="ECO:0000256" key="9">
    <source>
        <dbReference type="SAM" id="MobiDB-lite"/>
    </source>
</evidence>
<evidence type="ECO:0000256" key="2">
    <source>
        <dbReference type="ARBA" id="ARBA00006503"/>
    </source>
</evidence>
<dbReference type="SUPFAM" id="SSF46689">
    <property type="entry name" value="Homeodomain-like"/>
    <property type="match status" value="1"/>
</dbReference>
<dbReference type="Pfam" id="PF00046">
    <property type="entry name" value="Homeodomain"/>
    <property type="match status" value="1"/>
</dbReference>
<dbReference type="CDD" id="cd00086">
    <property type="entry name" value="homeodomain"/>
    <property type="match status" value="1"/>
</dbReference>
<keyword evidence="3" id="KW-0217">Developmental protein</keyword>
<dbReference type="Proteomes" id="UP001652628">
    <property type="component" value="Chromosome 3"/>
</dbReference>
<protein>
    <submittedName>
        <fullName evidence="13">Pituitary homeobox homolog Ptx1 isoform X3</fullName>
    </submittedName>
</protein>
<dbReference type="Pfam" id="PF03826">
    <property type="entry name" value="OAR"/>
    <property type="match status" value="1"/>
</dbReference>
<dbReference type="GeneID" id="108012141"/>
<dbReference type="PANTHER" id="PTHR45882:SF3">
    <property type="entry name" value="PITUITARY HOMEOBOX HOMOLOG PTX1"/>
    <property type="match status" value="1"/>
</dbReference>
<evidence type="ECO:0000313" key="13">
    <source>
        <dbReference type="RefSeq" id="XP_036675531.1"/>
    </source>
</evidence>
<keyword evidence="5 7" id="KW-0371">Homeobox</keyword>
<dbReference type="InterPro" id="IPR009057">
    <property type="entry name" value="Homeodomain-like_sf"/>
</dbReference>
<feature type="compositionally biased region" description="Basic residues" evidence="9">
    <location>
        <begin position="212"/>
        <end position="222"/>
    </location>
</feature>
<dbReference type="GO" id="GO:0000981">
    <property type="term" value="F:DNA-binding transcription factor activity, RNA polymerase II-specific"/>
    <property type="evidence" value="ECO:0007669"/>
    <property type="project" value="InterPro"/>
</dbReference>
<dbReference type="GO" id="GO:0005634">
    <property type="term" value="C:nucleus"/>
    <property type="evidence" value="ECO:0007669"/>
    <property type="project" value="UniProtKB-SubCell"/>
</dbReference>
<feature type="domain" description="OAR" evidence="11">
    <location>
        <begin position="413"/>
        <end position="426"/>
    </location>
</feature>
<feature type="region of interest" description="Disordered" evidence="9">
    <location>
        <begin position="70"/>
        <end position="125"/>
    </location>
</feature>
<dbReference type="FunFam" id="1.10.10.60:FF:000031">
    <property type="entry name" value="Homeobox protein"/>
    <property type="match status" value="1"/>
</dbReference>
<proteinExistence type="inferred from homology"/>
<evidence type="ECO:0000256" key="6">
    <source>
        <dbReference type="ARBA" id="ARBA00023242"/>
    </source>
</evidence>
<evidence type="ECO:0000256" key="8">
    <source>
        <dbReference type="RuleBase" id="RU000682"/>
    </source>
</evidence>
<dbReference type="PROSITE" id="PS50071">
    <property type="entry name" value="HOMEOBOX_2"/>
    <property type="match status" value="1"/>
</dbReference>
<feature type="DNA-binding region" description="Homeobox" evidence="7">
    <location>
        <begin position="217"/>
        <end position="276"/>
    </location>
</feature>
<reference evidence="13" key="1">
    <citation type="submission" date="2025-08" db="UniProtKB">
        <authorList>
            <consortium name="RefSeq"/>
        </authorList>
    </citation>
    <scope>IDENTIFICATION</scope>
</reference>
<dbReference type="RefSeq" id="XP_036675531.1">
    <property type="nucleotide sequence ID" value="XM_036819636.3"/>
</dbReference>
<dbReference type="CTD" id="43664"/>
<feature type="compositionally biased region" description="Basic and acidic residues" evidence="9">
    <location>
        <begin position="168"/>
        <end position="177"/>
    </location>
</feature>
<gene>
    <name evidence="13" type="primary">Ptx1</name>
</gene>
<keyword evidence="6 7" id="KW-0539">Nucleus</keyword>
<feature type="region of interest" description="Disordered" evidence="9">
    <location>
        <begin position="148"/>
        <end position="226"/>
    </location>
</feature>
<feature type="compositionally biased region" description="Low complexity" evidence="9">
    <location>
        <begin position="70"/>
        <end position="98"/>
    </location>
</feature>
<organism evidence="12 13">
    <name type="scientific">Drosophila suzukii</name>
    <name type="common">Spotted-wing drosophila fruit fly</name>
    <dbReference type="NCBI Taxonomy" id="28584"/>
    <lineage>
        <taxon>Eukaryota</taxon>
        <taxon>Metazoa</taxon>
        <taxon>Ecdysozoa</taxon>
        <taxon>Arthropoda</taxon>
        <taxon>Hexapoda</taxon>
        <taxon>Insecta</taxon>
        <taxon>Pterygota</taxon>
        <taxon>Neoptera</taxon>
        <taxon>Endopterygota</taxon>
        <taxon>Diptera</taxon>
        <taxon>Brachycera</taxon>
        <taxon>Muscomorpha</taxon>
        <taxon>Ephydroidea</taxon>
        <taxon>Drosophilidae</taxon>
        <taxon>Drosophila</taxon>
        <taxon>Sophophora</taxon>
    </lineage>
</organism>
<feature type="domain" description="Homeobox" evidence="10">
    <location>
        <begin position="215"/>
        <end position="275"/>
    </location>
</feature>
<name>A0AB40ABT6_DROSZ</name>
<evidence type="ECO:0000256" key="1">
    <source>
        <dbReference type="ARBA" id="ARBA00004123"/>
    </source>
</evidence>
<evidence type="ECO:0000313" key="12">
    <source>
        <dbReference type="Proteomes" id="UP001652628"/>
    </source>
</evidence>
<dbReference type="InterPro" id="IPR017970">
    <property type="entry name" value="Homeobox_CS"/>
</dbReference>
<evidence type="ECO:0000256" key="3">
    <source>
        <dbReference type="ARBA" id="ARBA00022473"/>
    </source>
</evidence>
<feature type="compositionally biased region" description="Basic and acidic residues" evidence="9">
    <location>
        <begin position="196"/>
        <end position="211"/>
    </location>
</feature>
<keyword evidence="12" id="KW-1185">Reference proteome</keyword>
<comment type="similarity">
    <text evidence="2">Belongs to the paired homeobox family. Bicoid subfamily.</text>
</comment>
<dbReference type="PROSITE" id="PS50803">
    <property type="entry name" value="OAR"/>
    <property type="match status" value="1"/>
</dbReference>
<dbReference type="GO" id="GO:0009653">
    <property type="term" value="P:anatomical structure morphogenesis"/>
    <property type="evidence" value="ECO:0007669"/>
    <property type="project" value="TreeGrafter"/>
</dbReference>
<evidence type="ECO:0000256" key="4">
    <source>
        <dbReference type="ARBA" id="ARBA00023125"/>
    </source>
</evidence>
<dbReference type="Gene3D" id="1.10.10.60">
    <property type="entry name" value="Homeodomain-like"/>
    <property type="match status" value="1"/>
</dbReference>
<dbReference type="GO" id="GO:0000978">
    <property type="term" value="F:RNA polymerase II cis-regulatory region sequence-specific DNA binding"/>
    <property type="evidence" value="ECO:0007669"/>
    <property type="project" value="TreeGrafter"/>
</dbReference>
<dbReference type="PANTHER" id="PTHR45882">
    <property type="entry name" value="PITUITARY HOMEOBOX HOMOLOG PTX1"/>
    <property type="match status" value="1"/>
</dbReference>
<evidence type="ECO:0000259" key="11">
    <source>
        <dbReference type="PROSITE" id="PS50803"/>
    </source>
</evidence>